<feature type="domain" description="Aldehyde dehydrogenase" evidence="3">
    <location>
        <begin position="15"/>
        <end position="471"/>
    </location>
</feature>
<dbReference type="EMBL" id="JBHSAO010000011">
    <property type="protein sequence ID" value="MFC4025190.1"/>
    <property type="molecule type" value="Genomic_DNA"/>
</dbReference>
<evidence type="ECO:0000313" key="5">
    <source>
        <dbReference type="Proteomes" id="UP001595772"/>
    </source>
</evidence>
<dbReference type="Proteomes" id="UP001595772">
    <property type="component" value="Unassembled WGS sequence"/>
</dbReference>
<proteinExistence type="inferred from homology"/>
<name>A0ABV8GZ64_9BACI</name>
<evidence type="ECO:0000256" key="1">
    <source>
        <dbReference type="ARBA" id="ARBA00009986"/>
    </source>
</evidence>
<comment type="caution">
    <text evidence="4">The sequence shown here is derived from an EMBL/GenBank/DDBJ whole genome shotgun (WGS) entry which is preliminary data.</text>
</comment>
<dbReference type="PANTHER" id="PTHR42991:SF1">
    <property type="entry name" value="ALDEHYDE DEHYDROGENASE"/>
    <property type="match status" value="1"/>
</dbReference>
<sequence>MSSLELYGNLVNGEWTTSGETFEVRNKYTHEAFANVAKADKALIKQAIDNAHETFYNHKLSVTERYNILMKAAELFAERKEEIAQTMLQEAGKTITDARTEVERGIQTFIAAAEEAKQISGQGLPIQGSPGNEEKMAFTIRVPVGVVCAITPFNFPFNLTAHKIAPAIAAGNTVVLKPAEKTPVSAIKMAEILMEAGLPKGFFNVVNGFGHETGPVLMADERIAMYTFTGSPTVGKMIKNNTGIRKVTLELGNNSPNIIHHDVKDLDRAVQLVVTRGYSNSGQACISVQRVYVHEDIYEDVLQKAKGVAESLIVGDPSLDETNIGPMIGVNEAERTENWVNEAVAQGAEIVTGGKRDGAIFHPTILKNVTEDMKVMCEEVFAPVISIVPYNDVDNVFKRVNDSNFGLQVGVFTSDLHLAMRAAQELEFGGVNINDVSTFRADILPYGGVKNSGVGKEGPKSTIEEMTDEKVITLYI</sequence>
<keyword evidence="5" id="KW-1185">Reference proteome</keyword>
<dbReference type="RefSeq" id="WP_379497680.1">
    <property type="nucleotide sequence ID" value="NZ_JBHSAO010000011.1"/>
</dbReference>
<dbReference type="InterPro" id="IPR015590">
    <property type="entry name" value="Aldehyde_DH_dom"/>
</dbReference>
<comment type="similarity">
    <text evidence="1">Belongs to the aldehyde dehydrogenase family.</text>
</comment>
<protein>
    <submittedName>
        <fullName evidence="4">Aldehyde dehydrogenase family protein</fullName>
    </submittedName>
</protein>
<dbReference type="PANTHER" id="PTHR42991">
    <property type="entry name" value="ALDEHYDE DEHYDROGENASE"/>
    <property type="match status" value="1"/>
</dbReference>
<evidence type="ECO:0000256" key="2">
    <source>
        <dbReference type="ARBA" id="ARBA00023002"/>
    </source>
</evidence>
<dbReference type="SUPFAM" id="SSF53720">
    <property type="entry name" value="ALDH-like"/>
    <property type="match status" value="1"/>
</dbReference>
<dbReference type="InterPro" id="IPR016163">
    <property type="entry name" value="Ald_DH_C"/>
</dbReference>
<dbReference type="CDD" id="cd07149">
    <property type="entry name" value="ALDH_y4uC"/>
    <property type="match status" value="1"/>
</dbReference>
<evidence type="ECO:0000259" key="3">
    <source>
        <dbReference type="Pfam" id="PF00171"/>
    </source>
</evidence>
<accession>A0ABV8GZ64</accession>
<dbReference type="InterPro" id="IPR051020">
    <property type="entry name" value="ALDH-related_metabolic_enz"/>
</dbReference>
<dbReference type="Gene3D" id="3.40.605.10">
    <property type="entry name" value="Aldehyde Dehydrogenase, Chain A, domain 1"/>
    <property type="match status" value="1"/>
</dbReference>
<dbReference type="InterPro" id="IPR016161">
    <property type="entry name" value="Ald_DH/histidinol_DH"/>
</dbReference>
<dbReference type="Gene3D" id="3.40.309.10">
    <property type="entry name" value="Aldehyde Dehydrogenase, Chain A, domain 2"/>
    <property type="match status" value="1"/>
</dbReference>
<reference evidence="5" key="1">
    <citation type="journal article" date="2019" name="Int. J. Syst. Evol. Microbiol.">
        <title>The Global Catalogue of Microorganisms (GCM) 10K type strain sequencing project: providing services to taxonomists for standard genome sequencing and annotation.</title>
        <authorList>
            <consortium name="The Broad Institute Genomics Platform"/>
            <consortium name="The Broad Institute Genome Sequencing Center for Infectious Disease"/>
            <person name="Wu L."/>
            <person name="Ma J."/>
        </authorList>
    </citation>
    <scope>NUCLEOTIDE SEQUENCE [LARGE SCALE GENOMIC DNA]</scope>
    <source>
        <strain evidence="5">IBRC-M 10703</strain>
    </source>
</reference>
<keyword evidence="2" id="KW-0560">Oxidoreductase</keyword>
<evidence type="ECO:0000313" key="4">
    <source>
        <dbReference type="EMBL" id="MFC4025190.1"/>
    </source>
</evidence>
<gene>
    <name evidence="4" type="ORF">ACFOUV_15450</name>
</gene>
<dbReference type="InterPro" id="IPR016162">
    <property type="entry name" value="Ald_DH_N"/>
</dbReference>
<organism evidence="4 5">
    <name type="scientific">Oceanobacillus longus</name>
    <dbReference type="NCBI Taxonomy" id="930120"/>
    <lineage>
        <taxon>Bacteria</taxon>
        <taxon>Bacillati</taxon>
        <taxon>Bacillota</taxon>
        <taxon>Bacilli</taxon>
        <taxon>Bacillales</taxon>
        <taxon>Bacillaceae</taxon>
        <taxon>Oceanobacillus</taxon>
    </lineage>
</organism>
<dbReference type="Pfam" id="PF00171">
    <property type="entry name" value="Aldedh"/>
    <property type="match status" value="1"/>
</dbReference>